<dbReference type="Proteomes" id="UP001163046">
    <property type="component" value="Unassembled WGS sequence"/>
</dbReference>
<gene>
    <name evidence="1" type="ORF">OS493_000361</name>
</gene>
<reference evidence="1" key="1">
    <citation type="submission" date="2023-01" db="EMBL/GenBank/DDBJ databases">
        <title>Genome assembly of the deep-sea coral Lophelia pertusa.</title>
        <authorList>
            <person name="Herrera S."/>
            <person name="Cordes E."/>
        </authorList>
    </citation>
    <scope>NUCLEOTIDE SEQUENCE</scope>
    <source>
        <strain evidence="1">USNM1676648</strain>
        <tissue evidence="1">Polyp</tissue>
    </source>
</reference>
<protein>
    <submittedName>
        <fullName evidence="1">Uncharacterized protein</fullName>
    </submittedName>
</protein>
<keyword evidence="2" id="KW-1185">Reference proteome</keyword>
<dbReference type="AlphaFoldDB" id="A0A9X0A6V9"/>
<dbReference type="EMBL" id="MU825396">
    <property type="protein sequence ID" value="KAJ7394546.1"/>
    <property type="molecule type" value="Genomic_DNA"/>
</dbReference>
<evidence type="ECO:0000313" key="1">
    <source>
        <dbReference type="EMBL" id="KAJ7394546.1"/>
    </source>
</evidence>
<evidence type="ECO:0000313" key="2">
    <source>
        <dbReference type="Proteomes" id="UP001163046"/>
    </source>
</evidence>
<organism evidence="1 2">
    <name type="scientific">Desmophyllum pertusum</name>
    <dbReference type="NCBI Taxonomy" id="174260"/>
    <lineage>
        <taxon>Eukaryota</taxon>
        <taxon>Metazoa</taxon>
        <taxon>Cnidaria</taxon>
        <taxon>Anthozoa</taxon>
        <taxon>Hexacorallia</taxon>
        <taxon>Scleractinia</taxon>
        <taxon>Caryophylliina</taxon>
        <taxon>Caryophylliidae</taxon>
        <taxon>Desmophyllum</taxon>
    </lineage>
</organism>
<accession>A0A9X0A6V9</accession>
<sequence>MGQMGRNLAYGFGRPLPFTLHLMCNIHMKDNIASNLSELGIQAPVAEEYRVDILGKNIGSTRRPGLIDALNTAEFDTMLKSLSEKWERRHPMGGRFLKYFTKYKAEEIKRTMTAEVRSMHIWLVLVSLQVCMIRTAKNA</sequence>
<comment type="caution">
    <text evidence="1">The sequence shown here is derived from an EMBL/GenBank/DDBJ whole genome shotgun (WGS) entry which is preliminary data.</text>
</comment>
<dbReference type="OrthoDB" id="5987462at2759"/>
<proteinExistence type="predicted"/>
<name>A0A9X0A6V9_9CNID</name>